<proteinExistence type="predicted"/>
<accession>A0A1Z4KNM2</accession>
<evidence type="ECO:0000256" key="1">
    <source>
        <dbReference type="ARBA" id="ARBA00022553"/>
    </source>
</evidence>
<organism evidence="4 5">
    <name type="scientific">Trichormus variabilis NIES-23</name>
    <dbReference type="NCBI Taxonomy" id="1973479"/>
    <lineage>
        <taxon>Bacteria</taxon>
        <taxon>Bacillati</taxon>
        <taxon>Cyanobacteriota</taxon>
        <taxon>Cyanophyceae</taxon>
        <taxon>Nostocales</taxon>
        <taxon>Nostocaceae</taxon>
        <taxon>Trichormus</taxon>
    </lineage>
</organism>
<protein>
    <submittedName>
        <fullName evidence="4">Two-component response regulator</fullName>
    </submittedName>
</protein>
<dbReference type="EMBL" id="AP018216">
    <property type="protein sequence ID" value="BAY70534.1"/>
    <property type="molecule type" value="Genomic_DNA"/>
</dbReference>
<evidence type="ECO:0000313" key="5">
    <source>
        <dbReference type="Proteomes" id="UP000217507"/>
    </source>
</evidence>
<sequence length="157" mass="18062">MNNILVSNCPKNTHFIDDIRDLNVFKELTILMVDDDENMRFLIAEIFEIYGTKVMTATNPLEAFELIRKIKLDLLISDINMPERNGYWLIQQVRTLTDSKNREIPAIAFTGDAGLNIQKKAIAAGFQTCICKTSTIEQLVTEITKLLKPSWKLRREE</sequence>
<dbReference type="PANTHER" id="PTHR44591">
    <property type="entry name" value="STRESS RESPONSE REGULATOR PROTEIN 1"/>
    <property type="match status" value="1"/>
</dbReference>
<dbReference type="InterPro" id="IPR001789">
    <property type="entry name" value="Sig_transdc_resp-reg_receiver"/>
</dbReference>
<dbReference type="PANTHER" id="PTHR44591:SF3">
    <property type="entry name" value="RESPONSE REGULATORY DOMAIN-CONTAINING PROTEIN"/>
    <property type="match status" value="1"/>
</dbReference>
<gene>
    <name evidence="4" type="ORF">NIES23_33390</name>
</gene>
<evidence type="ECO:0000259" key="3">
    <source>
        <dbReference type="PROSITE" id="PS50110"/>
    </source>
</evidence>
<reference evidence="4 5" key="1">
    <citation type="submission" date="2017-06" db="EMBL/GenBank/DDBJ databases">
        <title>Genome sequencing of cyanobaciteial culture collection at National Institute for Environmental Studies (NIES).</title>
        <authorList>
            <person name="Hirose Y."/>
            <person name="Shimura Y."/>
            <person name="Fujisawa T."/>
            <person name="Nakamura Y."/>
            <person name="Kawachi M."/>
        </authorList>
    </citation>
    <scope>NUCLEOTIDE SEQUENCE [LARGE SCALE GENOMIC DNA]</scope>
    <source>
        <strain evidence="4 5">NIES-23</strain>
    </source>
</reference>
<feature type="domain" description="Response regulatory" evidence="3">
    <location>
        <begin position="29"/>
        <end position="147"/>
    </location>
</feature>
<dbReference type="PROSITE" id="PS50110">
    <property type="entry name" value="RESPONSE_REGULATORY"/>
    <property type="match status" value="1"/>
</dbReference>
<dbReference type="GO" id="GO:0000160">
    <property type="term" value="P:phosphorelay signal transduction system"/>
    <property type="evidence" value="ECO:0007669"/>
    <property type="project" value="InterPro"/>
</dbReference>
<keyword evidence="1 2" id="KW-0597">Phosphoprotein</keyword>
<dbReference type="Proteomes" id="UP000217507">
    <property type="component" value="Chromosome"/>
</dbReference>
<dbReference type="InterPro" id="IPR011006">
    <property type="entry name" value="CheY-like_superfamily"/>
</dbReference>
<dbReference type="SUPFAM" id="SSF52172">
    <property type="entry name" value="CheY-like"/>
    <property type="match status" value="1"/>
</dbReference>
<evidence type="ECO:0000256" key="2">
    <source>
        <dbReference type="PROSITE-ProRule" id="PRU00169"/>
    </source>
</evidence>
<dbReference type="Gene3D" id="3.40.50.2300">
    <property type="match status" value="1"/>
</dbReference>
<dbReference type="InterPro" id="IPR050595">
    <property type="entry name" value="Bact_response_regulator"/>
</dbReference>
<feature type="modified residue" description="4-aspartylphosphate" evidence="2">
    <location>
        <position position="78"/>
    </location>
</feature>
<evidence type="ECO:0000313" key="4">
    <source>
        <dbReference type="EMBL" id="BAY70534.1"/>
    </source>
</evidence>
<dbReference type="AlphaFoldDB" id="A0A1Z4KNM2"/>
<dbReference type="Pfam" id="PF00072">
    <property type="entry name" value="Response_reg"/>
    <property type="match status" value="1"/>
</dbReference>
<dbReference type="SMART" id="SM00448">
    <property type="entry name" value="REC"/>
    <property type="match status" value="1"/>
</dbReference>
<name>A0A1Z4KNM2_ANAVA</name>